<accession>A0A6C0F6H6</accession>
<organism evidence="1">
    <name type="scientific">viral metagenome</name>
    <dbReference type="NCBI Taxonomy" id="1070528"/>
    <lineage>
        <taxon>unclassified sequences</taxon>
        <taxon>metagenomes</taxon>
        <taxon>organismal metagenomes</taxon>
    </lineage>
</organism>
<evidence type="ECO:0000313" key="1">
    <source>
        <dbReference type="EMBL" id="QHT37406.1"/>
    </source>
</evidence>
<protein>
    <submittedName>
        <fullName evidence="1">Uncharacterized protein</fullName>
    </submittedName>
</protein>
<dbReference type="EMBL" id="MN738796">
    <property type="protein sequence ID" value="QHT37406.1"/>
    <property type="molecule type" value="Genomic_DNA"/>
</dbReference>
<proteinExistence type="predicted"/>
<sequence>MFIYILYILAVFITIYFVLKKKKIEEALTLAINNNNGVIKYSEKDKTTLLYDASDSAKKFKKVITSGKDHLWALDGSGKPWHKTLTSSWVKQEKSGVTFKDLTVDNNHVWGLSGRPGDYKVYKRLVDGTGDWVDEGNDTKNKNFIQMSASGKGWIWAVDKDNFVWKKAKGANWTKDRGGTIKQVSGGEKFVFALTSGSDSVENKLYKKNIDGTGSWNYLSKKLNYVSGASNTYLWGIDTTRKVVRAVKPVSSGSIWEEVPHGTGETFKYISGGNIQDIRIPGITPPSAAADSAAATGTTTGTTTTSAAAAAEAARALAANTRSTPDGATTGTCSLNCSAPTKVSGGCEGVSTLNPNPFAKDISGTIKYFKSCPYTCLGRQDTGWKDYGPVQGITYDKDIHGCRYTQQCKQCGTVDIEMQGEMKEKIDANGQYDYEWVDAASTETRALPFDQNRQLTQCEIDKMQGLHNNNCPPPTYTNQGVSGENYNSDGTVNAADTTMANMFLDINNPHDTGTLDMSLEDYYNRRLLINSGENRLGGSKSAYTNKYKPQNRYGNIRFFNSVWKLF</sequence>
<name>A0A6C0F6H6_9ZZZZ</name>
<reference evidence="1" key="1">
    <citation type="journal article" date="2020" name="Nature">
        <title>Giant virus diversity and host interactions through global metagenomics.</title>
        <authorList>
            <person name="Schulz F."/>
            <person name="Roux S."/>
            <person name="Paez-Espino D."/>
            <person name="Jungbluth S."/>
            <person name="Walsh D.A."/>
            <person name="Denef V.J."/>
            <person name="McMahon K.D."/>
            <person name="Konstantinidis K.T."/>
            <person name="Eloe-Fadrosh E.A."/>
            <person name="Kyrpides N.C."/>
            <person name="Woyke T."/>
        </authorList>
    </citation>
    <scope>NUCLEOTIDE SEQUENCE</scope>
    <source>
        <strain evidence="1">GVMAG-S-ERX555997-44</strain>
    </source>
</reference>
<dbReference type="AlphaFoldDB" id="A0A6C0F6H6"/>